<comment type="caution">
    <text evidence="5">The sequence shown here is derived from an EMBL/GenBank/DDBJ whole genome shotgun (WGS) entry which is preliminary data.</text>
</comment>
<feature type="domain" description="CheW-like" evidence="4">
    <location>
        <begin position="23"/>
        <end position="163"/>
    </location>
</feature>
<dbReference type="PROSITE" id="PS50851">
    <property type="entry name" value="CHEW"/>
    <property type="match status" value="1"/>
</dbReference>
<evidence type="ECO:0000256" key="3">
    <source>
        <dbReference type="ARBA" id="ARBA00022490"/>
    </source>
</evidence>
<dbReference type="PANTHER" id="PTHR22617">
    <property type="entry name" value="CHEMOTAXIS SENSOR HISTIDINE KINASE-RELATED"/>
    <property type="match status" value="1"/>
</dbReference>
<dbReference type="InterPro" id="IPR002545">
    <property type="entry name" value="CheW-lke_dom"/>
</dbReference>
<dbReference type="InterPro" id="IPR036061">
    <property type="entry name" value="CheW-like_dom_sf"/>
</dbReference>
<evidence type="ECO:0000256" key="1">
    <source>
        <dbReference type="ARBA" id="ARBA00004496"/>
    </source>
</evidence>
<dbReference type="PANTHER" id="PTHR22617:SF45">
    <property type="entry name" value="CHEMOTAXIS PROTEIN CHEW"/>
    <property type="match status" value="1"/>
</dbReference>
<dbReference type="AlphaFoldDB" id="A0A2W4RNG2"/>
<dbReference type="Gene3D" id="2.40.50.180">
    <property type="entry name" value="CheA-289, Domain 4"/>
    <property type="match status" value="1"/>
</dbReference>
<evidence type="ECO:0000313" key="6">
    <source>
        <dbReference type="Proteomes" id="UP000249396"/>
    </source>
</evidence>
<evidence type="ECO:0000256" key="2">
    <source>
        <dbReference type="ARBA" id="ARBA00021483"/>
    </source>
</evidence>
<evidence type="ECO:0000259" key="4">
    <source>
        <dbReference type="PROSITE" id="PS50851"/>
    </source>
</evidence>
<gene>
    <name evidence="5" type="ORF">DM484_01540</name>
</gene>
<dbReference type="Gene3D" id="2.30.30.40">
    <property type="entry name" value="SH3 Domains"/>
    <property type="match status" value="1"/>
</dbReference>
<dbReference type="GO" id="GO:0007165">
    <property type="term" value="P:signal transduction"/>
    <property type="evidence" value="ECO:0007669"/>
    <property type="project" value="InterPro"/>
</dbReference>
<dbReference type="Proteomes" id="UP000249396">
    <property type="component" value="Unassembled WGS sequence"/>
</dbReference>
<dbReference type="SUPFAM" id="SSF50341">
    <property type="entry name" value="CheW-like"/>
    <property type="match status" value="1"/>
</dbReference>
<name>A0A2W4RNG2_9GAMM</name>
<dbReference type="EMBL" id="QJPH01000122">
    <property type="protein sequence ID" value="PZN85455.1"/>
    <property type="molecule type" value="Genomic_DNA"/>
</dbReference>
<comment type="subcellular location">
    <subcellularLocation>
        <location evidence="1">Cytoplasm</location>
    </subcellularLocation>
</comment>
<dbReference type="GO" id="GO:0005829">
    <property type="term" value="C:cytosol"/>
    <property type="evidence" value="ECO:0007669"/>
    <property type="project" value="TreeGrafter"/>
</dbReference>
<evidence type="ECO:0000313" key="5">
    <source>
        <dbReference type="EMBL" id="PZN85455.1"/>
    </source>
</evidence>
<dbReference type="Pfam" id="PF01584">
    <property type="entry name" value="CheW"/>
    <property type="match status" value="1"/>
</dbReference>
<keyword evidence="3" id="KW-0963">Cytoplasm</keyword>
<organism evidence="5 6">
    <name type="scientific">Candidatus Methylumidiphilus alinenensis</name>
    <dbReference type="NCBI Taxonomy" id="2202197"/>
    <lineage>
        <taxon>Bacteria</taxon>
        <taxon>Pseudomonadati</taxon>
        <taxon>Pseudomonadota</taxon>
        <taxon>Gammaproteobacteria</taxon>
        <taxon>Methylococcales</taxon>
        <taxon>Candidatus Methylumidiphilus</taxon>
    </lineage>
</organism>
<protein>
    <recommendedName>
        <fullName evidence="2">Chemotaxis protein CheW</fullName>
    </recommendedName>
</protein>
<dbReference type="SMART" id="SM00260">
    <property type="entry name" value="CheW"/>
    <property type="match status" value="1"/>
</dbReference>
<proteinExistence type="predicted"/>
<dbReference type="InterPro" id="IPR039315">
    <property type="entry name" value="CheW"/>
</dbReference>
<dbReference type="CDD" id="cd00732">
    <property type="entry name" value="CheW"/>
    <property type="match status" value="1"/>
</dbReference>
<dbReference type="GO" id="GO:0006935">
    <property type="term" value="P:chemotaxis"/>
    <property type="evidence" value="ECO:0007669"/>
    <property type="project" value="InterPro"/>
</dbReference>
<reference evidence="5 6" key="1">
    <citation type="journal article" date="2018" name="Aquat. Microb. Ecol.">
        <title>Gammaproteobacterial methanotrophs dominate.</title>
        <authorList>
            <person name="Rissanen A.J."/>
            <person name="Saarenheimo J."/>
            <person name="Tiirola M."/>
            <person name="Peura S."/>
            <person name="Aalto S.L."/>
            <person name="Karvinen A."/>
            <person name="Nykanen H."/>
        </authorList>
    </citation>
    <scope>NUCLEOTIDE SEQUENCE [LARGE SCALE GENOMIC DNA]</scope>
    <source>
        <strain evidence="5">AMbin10</strain>
    </source>
</reference>
<sequence length="171" mass="19008">MITNSDDTSENKVFDVNSDSIYSQEYLTFILGEEEYAIDILKVKEIRGYSQVTRIPGTPEFIKGVANIRGLIVPIIDLRIKFNLGIPIYDSFTTVIILDINNRLVGIVTSSVSDVITLSLSQIQSLPDCGFILKSDYLLGLASVDDRKIILIDADKLMTSRETALIDKSDV</sequence>
<accession>A0A2W4RNG2</accession>